<accession>A0ABW6S0Y0</accession>
<dbReference type="SUPFAM" id="SSF48498">
    <property type="entry name" value="Tetracyclin repressor-like, C-terminal domain"/>
    <property type="match status" value="1"/>
</dbReference>
<reference evidence="1 2" key="1">
    <citation type="submission" date="2024-10" db="EMBL/GenBank/DDBJ databases">
        <title>The Natural Products Discovery Center: Release of the First 8490 Sequenced Strains for Exploring Actinobacteria Biosynthetic Diversity.</title>
        <authorList>
            <person name="Kalkreuter E."/>
            <person name="Kautsar S.A."/>
            <person name="Yang D."/>
            <person name="Bader C.D."/>
            <person name="Teijaro C.N."/>
            <person name="Fluegel L."/>
            <person name="Davis C.M."/>
            <person name="Simpson J.R."/>
            <person name="Lauterbach L."/>
            <person name="Steele A.D."/>
            <person name="Gui C."/>
            <person name="Meng S."/>
            <person name="Li G."/>
            <person name="Viehrig K."/>
            <person name="Ye F."/>
            <person name="Su P."/>
            <person name="Kiefer A.F."/>
            <person name="Nichols A."/>
            <person name="Cepeda A.J."/>
            <person name="Yan W."/>
            <person name="Fan B."/>
            <person name="Jiang Y."/>
            <person name="Adhikari A."/>
            <person name="Zheng C.-J."/>
            <person name="Schuster L."/>
            <person name="Cowan T.M."/>
            <person name="Smanski M.J."/>
            <person name="Chevrette M.G."/>
            <person name="De Carvalho L.P.S."/>
            <person name="Shen B."/>
        </authorList>
    </citation>
    <scope>NUCLEOTIDE SEQUENCE [LARGE SCALE GENOMIC DNA]</scope>
    <source>
        <strain evidence="1 2">NPDC002593</strain>
    </source>
</reference>
<dbReference type="InterPro" id="IPR036271">
    <property type="entry name" value="Tet_transcr_reg_TetR-rel_C_sf"/>
</dbReference>
<protein>
    <recommendedName>
        <fullName evidence="3">MftR C-terminal domain-containing protein</fullName>
    </recommendedName>
</protein>
<sequence length="100" mass="10997">MNSDPHRANLAYIQVVGVSDRMEQHRRTRRRSWARLLELSVAPMVGPTARLRGPGDLGASVLIGAVNGLAHEWLMTDPRPPIEELVDLLVPVALSLIAID</sequence>
<evidence type="ECO:0000313" key="2">
    <source>
        <dbReference type="Proteomes" id="UP001601992"/>
    </source>
</evidence>
<dbReference type="Gene3D" id="1.10.357.10">
    <property type="entry name" value="Tetracycline Repressor, domain 2"/>
    <property type="match status" value="1"/>
</dbReference>
<name>A0ABW6S0Y0_9NOCA</name>
<dbReference type="EMBL" id="JBIAQY010000006">
    <property type="protein sequence ID" value="MFF3569952.1"/>
    <property type="molecule type" value="Genomic_DNA"/>
</dbReference>
<dbReference type="Proteomes" id="UP001601992">
    <property type="component" value="Unassembled WGS sequence"/>
</dbReference>
<gene>
    <name evidence="1" type="ORF">ACFYXQ_19430</name>
</gene>
<evidence type="ECO:0000313" key="1">
    <source>
        <dbReference type="EMBL" id="MFF3569952.1"/>
    </source>
</evidence>
<proteinExistence type="predicted"/>
<comment type="caution">
    <text evidence="1">The sequence shown here is derived from an EMBL/GenBank/DDBJ whole genome shotgun (WGS) entry which is preliminary data.</text>
</comment>
<evidence type="ECO:0008006" key="3">
    <source>
        <dbReference type="Google" id="ProtNLM"/>
    </source>
</evidence>
<organism evidence="1 2">
    <name type="scientific">Nocardia jiangxiensis</name>
    <dbReference type="NCBI Taxonomy" id="282685"/>
    <lineage>
        <taxon>Bacteria</taxon>
        <taxon>Bacillati</taxon>
        <taxon>Actinomycetota</taxon>
        <taxon>Actinomycetes</taxon>
        <taxon>Mycobacteriales</taxon>
        <taxon>Nocardiaceae</taxon>
        <taxon>Nocardia</taxon>
    </lineage>
</organism>
<keyword evidence="2" id="KW-1185">Reference proteome</keyword>
<dbReference type="RefSeq" id="WP_387404487.1">
    <property type="nucleotide sequence ID" value="NZ_JBIAQY010000006.1"/>
</dbReference>